<gene>
    <name evidence="1" type="ORF">NPIL_389971</name>
</gene>
<dbReference type="EMBL" id="BMAW01032877">
    <property type="protein sequence ID" value="GFU27563.1"/>
    <property type="molecule type" value="Genomic_DNA"/>
</dbReference>
<dbReference type="OrthoDB" id="6423597at2759"/>
<dbReference type="AlphaFoldDB" id="A0A8X6UJJ5"/>
<evidence type="ECO:0000313" key="1">
    <source>
        <dbReference type="EMBL" id="GFU27563.1"/>
    </source>
</evidence>
<evidence type="ECO:0000313" key="2">
    <source>
        <dbReference type="Proteomes" id="UP000887013"/>
    </source>
</evidence>
<sequence>MRILQREKESFSRRNFGNSHLTLEEIITFTTQIEDILNSRSLSSKSCDINDLEILNTGYFILGSLLTNSLYPDLINKRDNYLWDGDGLDIGLLLSSN</sequence>
<keyword evidence="2" id="KW-1185">Reference proteome</keyword>
<organism evidence="1 2">
    <name type="scientific">Nephila pilipes</name>
    <name type="common">Giant wood spider</name>
    <name type="synonym">Nephila maculata</name>
    <dbReference type="NCBI Taxonomy" id="299642"/>
    <lineage>
        <taxon>Eukaryota</taxon>
        <taxon>Metazoa</taxon>
        <taxon>Ecdysozoa</taxon>
        <taxon>Arthropoda</taxon>
        <taxon>Chelicerata</taxon>
        <taxon>Arachnida</taxon>
        <taxon>Araneae</taxon>
        <taxon>Araneomorphae</taxon>
        <taxon>Entelegynae</taxon>
        <taxon>Araneoidea</taxon>
        <taxon>Nephilidae</taxon>
        <taxon>Nephila</taxon>
    </lineage>
</organism>
<name>A0A8X6UJJ5_NEPPI</name>
<proteinExistence type="predicted"/>
<accession>A0A8X6UJJ5</accession>
<protein>
    <submittedName>
        <fullName evidence="1">Uncharacterized protein</fullName>
    </submittedName>
</protein>
<reference evidence="1" key="1">
    <citation type="submission" date="2020-08" db="EMBL/GenBank/DDBJ databases">
        <title>Multicomponent nature underlies the extraordinary mechanical properties of spider dragline silk.</title>
        <authorList>
            <person name="Kono N."/>
            <person name="Nakamura H."/>
            <person name="Mori M."/>
            <person name="Yoshida Y."/>
            <person name="Ohtoshi R."/>
            <person name="Malay A.D."/>
            <person name="Moran D.A.P."/>
            <person name="Tomita M."/>
            <person name="Numata K."/>
            <person name="Arakawa K."/>
        </authorList>
    </citation>
    <scope>NUCLEOTIDE SEQUENCE</scope>
</reference>
<dbReference type="Proteomes" id="UP000887013">
    <property type="component" value="Unassembled WGS sequence"/>
</dbReference>
<comment type="caution">
    <text evidence="1">The sequence shown here is derived from an EMBL/GenBank/DDBJ whole genome shotgun (WGS) entry which is preliminary data.</text>
</comment>